<dbReference type="InterPro" id="IPR032808">
    <property type="entry name" value="DoxX"/>
</dbReference>
<proteinExistence type="inferred from homology"/>
<keyword evidence="9" id="KW-1185">Reference proteome</keyword>
<dbReference type="RefSeq" id="WP_284315171.1">
    <property type="nucleotide sequence ID" value="NZ_BSPC01000058.1"/>
</dbReference>
<keyword evidence="4 7" id="KW-0812">Transmembrane</keyword>
<accession>A0ABQ6CTY8</accession>
<evidence type="ECO:0000256" key="3">
    <source>
        <dbReference type="ARBA" id="ARBA00022475"/>
    </source>
</evidence>
<keyword evidence="6 7" id="KW-0472">Membrane</keyword>
<feature type="transmembrane region" description="Helical" evidence="7">
    <location>
        <begin position="38"/>
        <end position="58"/>
    </location>
</feature>
<dbReference type="EMBL" id="BSPC01000058">
    <property type="protein sequence ID" value="GLS22199.1"/>
    <property type="molecule type" value="Genomic_DNA"/>
</dbReference>
<gene>
    <name evidence="8" type="ORF">GCM10007874_52160</name>
</gene>
<organism evidence="8 9">
    <name type="scientific">Labrys miyagiensis</name>
    <dbReference type="NCBI Taxonomy" id="346912"/>
    <lineage>
        <taxon>Bacteria</taxon>
        <taxon>Pseudomonadati</taxon>
        <taxon>Pseudomonadota</taxon>
        <taxon>Alphaproteobacteria</taxon>
        <taxon>Hyphomicrobiales</taxon>
        <taxon>Xanthobacteraceae</taxon>
        <taxon>Labrys</taxon>
    </lineage>
</organism>
<comment type="subcellular location">
    <subcellularLocation>
        <location evidence="1">Cell membrane</location>
        <topology evidence="1">Multi-pass membrane protein</topology>
    </subcellularLocation>
</comment>
<evidence type="ECO:0000256" key="4">
    <source>
        <dbReference type="ARBA" id="ARBA00022692"/>
    </source>
</evidence>
<feature type="transmembrane region" description="Helical" evidence="7">
    <location>
        <begin position="70"/>
        <end position="88"/>
    </location>
</feature>
<sequence length="129" mass="14161">MESLNRYGVIAGRILIAVLFLHESWFKITHLDLTIAYMAQYGLPAILLPGALFVELFGGLSLISGVGLRYAEFILALFCASTALIFHMDWTDANQLLHFEKDFALAGALLIIAAREWAGATSPAPVYET</sequence>
<keyword evidence="3" id="KW-1003">Cell membrane</keyword>
<dbReference type="Pfam" id="PF07681">
    <property type="entry name" value="DoxX"/>
    <property type="match status" value="1"/>
</dbReference>
<protein>
    <recommendedName>
        <fullName evidence="10">DoxX family protein</fullName>
    </recommendedName>
</protein>
<dbReference type="PANTHER" id="PTHR33452:SF1">
    <property type="entry name" value="INNER MEMBRANE PROTEIN YPHA-RELATED"/>
    <property type="match status" value="1"/>
</dbReference>
<evidence type="ECO:0000256" key="2">
    <source>
        <dbReference type="ARBA" id="ARBA00006679"/>
    </source>
</evidence>
<reference evidence="9" key="1">
    <citation type="journal article" date="2019" name="Int. J. Syst. Evol. Microbiol.">
        <title>The Global Catalogue of Microorganisms (GCM) 10K type strain sequencing project: providing services to taxonomists for standard genome sequencing and annotation.</title>
        <authorList>
            <consortium name="The Broad Institute Genomics Platform"/>
            <consortium name="The Broad Institute Genome Sequencing Center for Infectious Disease"/>
            <person name="Wu L."/>
            <person name="Ma J."/>
        </authorList>
    </citation>
    <scope>NUCLEOTIDE SEQUENCE [LARGE SCALE GENOMIC DNA]</scope>
    <source>
        <strain evidence="9">NBRC 101365</strain>
    </source>
</reference>
<evidence type="ECO:0000256" key="5">
    <source>
        <dbReference type="ARBA" id="ARBA00022989"/>
    </source>
</evidence>
<evidence type="ECO:0000256" key="1">
    <source>
        <dbReference type="ARBA" id="ARBA00004651"/>
    </source>
</evidence>
<name>A0ABQ6CTY8_9HYPH</name>
<comment type="caution">
    <text evidence="8">The sequence shown here is derived from an EMBL/GenBank/DDBJ whole genome shotgun (WGS) entry which is preliminary data.</text>
</comment>
<comment type="similarity">
    <text evidence="2">Belongs to the DoxX family.</text>
</comment>
<evidence type="ECO:0008006" key="10">
    <source>
        <dbReference type="Google" id="ProtNLM"/>
    </source>
</evidence>
<dbReference type="PANTHER" id="PTHR33452">
    <property type="entry name" value="OXIDOREDUCTASE CATD-RELATED"/>
    <property type="match status" value="1"/>
</dbReference>
<evidence type="ECO:0000313" key="8">
    <source>
        <dbReference type="EMBL" id="GLS22199.1"/>
    </source>
</evidence>
<dbReference type="InterPro" id="IPR051907">
    <property type="entry name" value="DoxX-like_oxidoreductase"/>
</dbReference>
<evidence type="ECO:0000256" key="6">
    <source>
        <dbReference type="ARBA" id="ARBA00023136"/>
    </source>
</evidence>
<keyword evidence="5 7" id="KW-1133">Transmembrane helix</keyword>
<feature type="transmembrane region" description="Helical" evidence="7">
    <location>
        <begin position="7"/>
        <end position="26"/>
    </location>
</feature>
<dbReference type="Proteomes" id="UP001156882">
    <property type="component" value="Unassembled WGS sequence"/>
</dbReference>
<evidence type="ECO:0000256" key="7">
    <source>
        <dbReference type="SAM" id="Phobius"/>
    </source>
</evidence>
<evidence type="ECO:0000313" key="9">
    <source>
        <dbReference type="Proteomes" id="UP001156882"/>
    </source>
</evidence>